<dbReference type="AlphaFoldDB" id="S2DF62"/>
<comment type="caution">
    <text evidence="2">The sequence shown here is derived from an EMBL/GenBank/DDBJ whole genome shotgun (WGS) entry which is preliminary data.</text>
</comment>
<dbReference type="Pfam" id="PF13229">
    <property type="entry name" value="Beta_helix"/>
    <property type="match status" value="1"/>
</dbReference>
<evidence type="ECO:0000259" key="1">
    <source>
        <dbReference type="Pfam" id="PF13229"/>
    </source>
</evidence>
<feature type="domain" description="Right handed beta helix" evidence="1">
    <location>
        <begin position="244"/>
        <end position="409"/>
    </location>
</feature>
<dbReference type="STRING" id="1189612.A33Q_3037"/>
<dbReference type="SMART" id="SM00710">
    <property type="entry name" value="PbH1"/>
    <property type="match status" value="7"/>
</dbReference>
<reference evidence="2 3" key="1">
    <citation type="journal article" date="2013" name="Genome Announc.">
        <title>Draft Genome Sequence of Indibacter alkaliphilus Strain LW1T, Isolated from Lonar Lake, a Haloalkaline Lake in the Buldana District of Maharashtra, India.</title>
        <authorList>
            <person name="Singh A."/>
            <person name="Kumar Jangir P."/>
            <person name="Sharma R."/>
            <person name="Singh A."/>
            <person name="Kumar Pinnaka A."/>
            <person name="Shivaji S."/>
        </authorList>
    </citation>
    <scope>NUCLEOTIDE SEQUENCE [LARGE SCALE GENOMIC DNA]</scope>
    <source>
        <strain evidence="3">CCUG 57479 / KCTC 22604 / LW1</strain>
    </source>
</reference>
<evidence type="ECO:0000313" key="2">
    <source>
        <dbReference type="EMBL" id="EOZ95675.1"/>
    </source>
</evidence>
<dbReference type="Gene3D" id="2.160.20.10">
    <property type="entry name" value="Single-stranded right-handed beta-helix, Pectin lyase-like"/>
    <property type="match status" value="1"/>
</dbReference>
<dbReference type="InterPro" id="IPR012334">
    <property type="entry name" value="Pectin_lyas_fold"/>
</dbReference>
<dbReference type="InterPro" id="IPR011050">
    <property type="entry name" value="Pectin_lyase_fold/virulence"/>
</dbReference>
<dbReference type="EMBL" id="ALWO02000037">
    <property type="protein sequence ID" value="EOZ95675.1"/>
    <property type="molecule type" value="Genomic_DNA"/>
</dbReference>
<dbReference type="Proteomes" id="UP000006073">
    <property type="component" value="Unassembled WGS sequence"/>
</dbReference>
<keyword evidence="3" id="KW-1185">Reference proteome</keyword>
<evidence type="ECO:0000313" key="3">
    <source>
        <dbReference type="Proteomes" id="UP000006073"/>
    </source>
</evidence>
<organism evidence="2 3">
    <name type="scientific">Indibacter alkaliphilus (strain CCUG 57479 / KCTC 22604 / LW1)</name>
    <dbReference type="NCBI Taxonomy" id="1189612"/>
    <lineage>
        <taxon>Bacteria</taxon>
        <taxon>Pseudomonadati</taxon>
        <taxon>Bacteroidota</taxon>
        <taxon>Cytophagia</taxon>
        <taxon>Cytophagales</taxon>
        <taxon>Cyclobacteriaceae</taxon>
    </lineage>
</organism>
<gene>
    <name evidence="2" type="ORF">A33Q_3037</name>
</gene>
<dbReference type="InterPro" id="IPR006626">
    <property type="entry name" value="PbH1"/>
</dbReference>
<name>S2DF62_INDAL</name>
<sequence>MNRRNFLLKSNLFAAGVFFYPSCDGINIKSSNLSSSSRPDLISEPVFFIESKNEMSEIDGYKYALLWAGNEEDGLYQREESDWKLLKTTSINLDWIKGDDLPEQKVKRIIEINHSEKKPEYAVYFPEGEFEFADVIHSDDQYFWGVGTIIPKPGQNDRTLRINGNGNIVSGLSFFEKTFCRGLLELDGNDNLVENCKFYKANKSTSNRVIYSDRFLYIRNPQGQRNQVRRCEFVNGRIGASLEGNYKILDCSVSHCITGLLLRPSSNGSEIAFNHIFENDVNHHSGADGILAQRNVTNLHIHHNDITKSGEHGIYFQGDSSLIENNNVSENHRSGIKLASYTSNLFEHPKMQRDPYLGFNNVIKKNICIGNSKDEKDTTNAGIYLQAPLENIRVEENDCSDNNYGIRSTSLANLRTEELESRARLRDLYIINNIAHNTRRASLYIEGERDVYIEKNRVDSLLTNAKTSSHRLVGAVIKNNEIKGELTLNRAQEAEISNNKIGRINIISNSQNRNHRIRNND</sequence>
<proteinExistence type="predicted"/>
<dbReference type="SUPFAM" id="SSF51126">
    <property type="entry name" value="Pectin lyase-like"/>
    <property type="match status" value="2"/>
</dbReference>
<accession>S2DF62</accession>
<dbReference type="InterPro" id="IPR039448">
    <property type="entry name" value="Beta_helix"/>
</dbReference>
<protein>
    <recommendedName>
        <fullName evidence="1">Right handed beta helix domain-containing protein</fullName>
    </recommendedName>
</protein>